<proteinExistence type="inferred from homology"/>
<dbReference type="Gene3D" id="3.90.640.10">
    <property type="entry name" value="Actin, Chain A, domain 4"/>
    <property type="match status" value="1"/>
</dbReference>
<dbReference type="PROSITE" id="PS00297">
    <property type="entry name" value="HSP70_1"/>
    <property type="match status" value="1"/>
</dbReference>
<sequence>MTMIGIDLGTSNSLVAYWTDNGPAIIPNVLGERLTPSVISIDENGEILVGQIAKERLITHPDRSAAAFKRYMGTEKVFRLAQYAFTPEELSSFVIKSLKADAEAFFGAEVTEAVISVPAYFNDTQRKATKQAAEIAGLKVERLISEPTAAAIAYGLHQEQSDTKFLVFDLGGGTFDVSILEFFEGVMEVKSIAGDNYLGGEDFTNQLVSYFTETHGIDIQALDYKARSAIFKQAELCKRALGTETAGHMSFTEGDKQAELSVDRQQFEKICSQLMLRLRHPIERALRDASLAPSELDAIILVGGATRMPIIKSVVSKMLGRLPFSQINPDEAVALGAAIQVALKERNEALKEVVLTDVCPYTLGVEIVKRVGNGNYEEGFFKPIIERNTPIPVSKVERLYTAYDHQTDISLEIYQGESRRIENNIRIGGFVVQVPSDLAGNQPIDVRYTYDINGILEVEVTTVTTGEKVKQIIEKNPGVLTPEEIEARLLELRDIKIHPRERTENRLLVAKGERLYEEALGEKRDQIGFYLSEFEQALMTQNEQVIQKAASEFKKQLLHFERWLDY</sequence>
<keyword evidence="5" id="KW-0597">Phosphoprotein</keyword>
<dbReference type="PROSITE" id="PS00329">
    <property type="entry name" value="HSP70_2"/>
    <property type="match status" value="1"/>
</dbReference>
<organism evidence="14 15">
    <name type="scientific">Paenibacillus filicis</name>
    <dbReference type="NCBI Taxonomy" id="669464"/>
    <lineage>
        <taxon>Bacteria</taxon>
        <taxon>Bacillati</taxon>
        <taxon>Bacillota</taxon>
        <taxon>Bacilli</taxon>
        <taxon>Bacillales</taxon>
        <taxon>Paenibacillaceae</taxon>
        <taxon>Paenibacillus</taxon>
    </lineage>
</organism>
<dbReference type="Gene3D" id="2.60.34.10">
    <property type="entry name" value="Substrate Binding Domain Of DNAk, Chain A, domain 1"/>
    <property type="match status" value="1"/>
</dbReference>
<evidence type="ECO:0000256" key="11">
    <source>
        <dbReference type="ARBA" id="ARBA00030945"/>
    </source>
</evidence>
<evidence type="ECO:0000256" key="6">
    <source>
        <dbReference type="ARBA" id="ARBA00022741"/>
    </source>
</evidence>
<evidence type="ECO:0000256" key="2">
    <source>
        <dbReference type="ARBA" id="ARBA00007381"/>
    </source>
</evidence>
<reference evidence="14 15" key="1">
    <citation type="submission" date="2024-04" db="EMBL/GenBank/DDBJ databases">
        <title>draft genome sequnece of Paenibacillus filicis.</title>
        <authorList>
            <person name="Kim D.-U."/>
        </authorList>
    </citation>
    <scope>NUCLEOTIDE SEQUENCE [LARGE SCALE GENOMIC DNA]</scope>
    <source>
        <strain evidence="14 15">KACC14197</strain>
    </source>
</reference>
<dbReference type="Proteomes" id="UP001469365">
    <property type="component" value="Unassembled WGS sequence"/>
</dbReference>
<dbReference type="InterPro" id="IPR013126">
    <property type="entry name" value="Hsp_70_fam"/>
</dbReference>
<comment type="caution">
    <text evidence="14">The sequence shown here is derived from an EMBL/GenBank/DDBJ whole genome shotgun (WGS) entry which is preliminary data.</text>
</comment>
<name>A0ABU9DN95_9BACL</name>
<dbReference type="PROSITE" id="PS01036">
    <property type="entry name" value="HSP70_3"/>
    <property type="match status" value="1"/>
</dbReference>
<dbReference type="InterPro" id="IPR042030">
    <property type="entry name" value="HscC_NBD"/>
</dbReference>
<evidence type="ECO:0000256" key="7">
    <source>
        <dbReference type="ARBA" id="ARBA00022840"/>
    </source>
</evidence>
<evidence type="ECO:0000256" key="12">
    <source>
        <dbReference type="ARBA" id="ARBA00033103"/>
    </source>
</evidence>
<comment type="function">
    <text evidence="1">Acts as a chaperone.</text>
</comment>
<dbReference type="RefSeq" id="WP_341417459.1">
    <property type="nucleotide sequence ID" value="NZ_JBBPCC010000014.1"/>
</dbReference>
<dbReference type="PANTHER" id="PTHR19375">
    <property type="entry name" value="HEAT SHOCK PROTEIN 70KDA"/>
    <property type="match status" value="1"/>
</dbReference>
<dbReference type="SUPFAM" id="SSF100920">
    <property type="entry name" value="Heat shock protein 70kD (HSP70), peptide-binding domain"/>
    <property type="match status" value="1"/>
</dbReference>
<dbReference type="Gene3D" id="3.30.420.40">
    <property type="match status" value="2"/>
</dbReference>
<evidence type="ECO:0000313" key="14">
    <source>
        <dbReference type="EMBL" id="MEK8130327.1"/>
    </source>
</evidence>
<gene>
    <name evidence="14" type="ORF">WMW72_20690</name>
</gene>
<keyword evidence="7 13" id="KW-0067">ATP-binding</keyword>
<evidence type="ECO:0000256" key="8">
    <source>
        <dbReference type="ARBA" id="ARBA00023016"/>
    </source>
</evidence>
<evidence type="ECO:0000256" key="5">
    <source>
        <dbReference type="ARBA" id="ARBA00022553"/>
    </source>
</evidence>
<evidence type="ECO:0000256" key="3">
    <source>
        <dbReference type="ARBA" id="ARBA00014415"/>
    </source>
</evidence>
<evidence type="ECO:0000256" key="1">
    <source>
        <dbReference type="ARBA" id="ARBA00002290"/>
    </source>
</evidence>
<evidence type="ECO:0000256" key="9">
    <source>
        <dbReference type="ARBA" id="ARBA00023186"/>
    </source>
</evidence>
<keyword evidence="15" id="KW-1185">Reference proteome</keyword>
<evidence type="ECO:0000256" key="10">
    <source>
        <dbReference type="ARBA" id="ARBA00030019"/>
    </source>
</evidence>
<evidence type="ECO:0000256" key="13">
    <source>
        <dbReference type="RuleBase" id="RU003322"/>
    </source>
</evidence>
<evidence type="ECO:0000313" key="15">
    <source>
        <dbReference type="Proteomes" id="UP001469365"/>
    </source>
</evidence>
<dbReference type="Pfam" id="PF00012">
    <property type="entry name" value="HSP70"/>
    <property type="match status" value="2"/>
</dbReference>
<protein>
    <recommendedName>
        <fullName evidence="3">Chaperone protein DnaK</fullName>
    </recommendedName>
    <alternativeName>
        <fullName evidence="4">Chaperone protein dnaK</fullName>
    </alternativeName>
    <alternativeName>
        <fullName evidence="12">HSP70</fullName>
    </alternativeName>
    <alternativeName>
        <fullName evidence="11">Heat shock 70 kDa protein</fullName>
    </alternativeName>
    <alternativeName>
        <fullName evidence="10">Heat shock protein 70</fullName>
    </alternativeName>
</protein>
<accession>A0ABU9DN95</accession>
<dbReference type="InterPro" id="IPR029047">
    <property type="entry name" value="HSP70_peptide-bd_sf"/>
</dbReference>
<dbReference type="CDD" id="cd10235">
    <property type="entry name" value="ASKHA_NBD_HSP70_HscC"/>
    <property type="match status" value="1"/>
</dbReference>
<dbReference type="SUPFAM" id="SSF53067">
    <property type="entry name" value="Actin-like ATPase domain"/>
    <property type="match status" value="2"/>
</dbReference>
<dbReference type="EMBL" id="JBBPCC010000014">
    <property type="protein sequence ID" value="MEK8130327.1"/>
    <property type="molecule type" value="Genomic_DNA"/>
</dbReference>
<keyword evidence="8" id="KW-0346">Stress response</keyword>
<dbReference type="InterPro" id="IPR018181">
    <property type="entry name" value="Heat_shock_70_CS"/>
</dbReference>
<keyword evidence="6 13" id="KW-0547">Nucleotide-binding</keyword>
<keyword evidence="9" id="KW-0143">Chaperone</keyword>
<dbReference type="PRINTS" id="PR00301">
    <property type="entry name" value="HEATSHOCK70"/>
</dbReference>
<evidence type="ECO:0000256" key="4">
    <source>
        <dbReference type="ARBA" id="ARBA00017249"/>
    </source>
</evidence>
<dbReference type="InterPro" id="IPR043129">
    <property type="entry name" value="ATPase_NBD"/>
</dbReference>
<comment type="similarity">
    <text evidence="2 13">Belongs to the heat shock protein 70 family.</text>
</comment>